<evidence type="ECO:0000313" key="1">
    <source>
        <dbReference type="EMBL" id="KAA0026027.1"/>
    </source>
</evidence>
<evidence type="ECO:0000313" key="2">
    <source>
        <dbReference type="Proteomes" id="UP000321393"/>
    </source>
</evidence>
<organism evidence="1 2">
    <name type="scientific">Cucumis melo var. makuwa</name>
    <name type="common">Oriental melon</name>
    <dbReference type="NCBI Taxonomy" id="1194695"/>
    <lineage>
        <taxon>Eukaryota</taxon>
        <taxon>Viridiplantae</taxon>
        <taxon>Streptophyta</taxon>
        <taxon>Embryophyta</taxon>
        <taxon>Tracheophyta</taxon>
        <taxon>Spermatophyta</taxon>
        <taxon>Magnoliopsida</taxon>
        <taxon>eudicotyledons</taxon>
        <taxon>Gunneridae</taxon>
        <taxon>Pentapetalae</taxon>
        <taxon>rosids</taxon>
        <taxon>fabids</taxon>
        <taxon>Cucurbitales</taxon>
        <taxon>Cucurbitaceae</taxon>
        <taxon>Benincaseae</taxon>
        <taxon>Cucumis</taxon>
    </lineage>
</organism>
<accession>A0A5A7SMS5</accession>
<comment type="caution">
    <text evidence="1">The sequence shown here is derived from an EMBL/GenBank/DDBJ whole genome shotgun (WGS) entry which is preliminary data.</text>
</comment>
<dbReference type="AlphaFoldDB" id="A0A5A7SMS5"/>
<proteinExistence type="predicted"/>
<name>A0A5A7SMS5_CUCMM</name>
<sequence>MINDMLEDSSATLDVVRNEITDMNTRPNLIMPVRGIIPISKIKISEPNPLYGVTNAKALENYFKATSTVTEEVKVTLPMMHLYELNHIDNI</sequence>
<protein>
    <submittedName>
        <fullName evidence="1">Uncharacterized protein</fullName>
    </submittedName>
</protein>
<dbReference type="EMBL" id="SSTE01022985">
    <property type="protein sequence ID" value="KAA0026027.1"/>
    <property type="molecule type" value="Genomic_DNA"/>
</dbReference>
<gene>
    <name evidence="1" type="ORF">E6C27_scaffold581G00060</name>
</gene>
<reference evidence="1 2" key="1">
    <citation type="submission" date="2019-08" db="EMBL/GenBank/DDBJ databases">
        <title>Draft genome sequences of two oriental melons (Cucumis melo L. var makuwa).</title>
        <authorList>
            <person name="Kwon S.-Y."/>
        </authorList>
    </citation>
    <scope>NUCLEOTIDE SEQUENCE [LARGE SCALE GENOMIC DNA]</scope>
    <source>
        <strain evidence="2">cv. SW 3</strain>
        <tissue evidence="1">Leaf</tissue>
    </source>
</reference>
<dbReference type="OrthoDB" id="1741137at2759"/>
<dbReference type="Proteomes" id="UP000321393">
    <property type="component" value="Unassembled WGS sequence"/>
</dbReference>